<dbReference type="Gene3D" id="3.40.50.1110">
    <property type="entry name" value="SGNH hydrolase"/>
    <property type="match status" value="1"/>
</dbReference>
<feature type="chain" id="PRO_5046546882" evidence="2">
    <location>
        <begin position="33"/>
        <end position="653"/>
    </location>
</feature>
<evidence type="ECO:0000256" key="1">
    <source>
        <dbReference type="ARBA" id="ARBA00004196"/>
    </source>
</evidence>
<evidence type="ECO:0000313" key="3">
    <source>
        <dbReference type="EMBL" id="MCU6765717.1"/>
    </source>
</evidence>
<dbReference type="SUPFAM" id="SSF52266">
    <property type="entry name" value="SGNH hydrolase"/>
    <property type="match status" value="1"/>
</dbReference>
<accession>A0ABT2TUF1</accession>
<dbReference type="Proteomes" id="UP001652409">
    <property type="component" value="Unassembled WGS sequence"/>
</dbReference>
<comment type="subcellular location">
    <subcellularLocation>
        <location evidence="1">Cell envelope</location>
    </subcellularLocation>
</comment>
<dbReference type="Gene3D" id="2.60.40.4270">
    <property type="entry name" value="Listeria-Bacteroides repeat domain"/>
    <property type="match status" value="4"/>
</dbReference>
<dbReference type="InterPro" id="IPR042229">
    <property type="entry name" value="Listeria/Bacterioides_rpt_sf"/>
</dbReference>
<reference evidence="3 4" key="1">
    <citation type="journal article" date="2021" name="ISME Commun">
        <title>Automated analysis of genomic sequences facilitates high-throughput and comprehensive description of bacteria.</title>
        <authorList>
            <person name="Hitch T.C.A."/>
        </authorList>
    </citation>
    <scope>NUCLEOTIDE SEQUENCE [LARGE SCALE GENOMIC DNA]</scope>
    <source>
        <strain evidence="3 4">Sanger_23</strain>
    </source>
</reference>
<gene>
    <name evidence="3" type="ORF">OCV61_09880</name>
</gene>
<dbReference type="RefSeq" id="WP_262582778.1">
    <property type="nucleotide sequence ID" value="NZ_JAOQJL010000017.1"/>
</dbReference>
<comment type="caution">
    <text evidence="3">The sequence shown here is derived from an EMBL/GenBank/DDBJ whole genome shotgun (WGS) entry which is preliminary data.</text>
</comment>
<sequence length="653" mass="72465">MKNNKQKSKGRFLCLLLALLMVFIDIPFTGSAGNLGAAEVKADTLQDGDAVTIRFKDPTGRKYYEDLQIDTSIGETVTLPARKGYRWKLSGKFRFNGASKLTLSADAAWSRYIKDGVLTLRADKFYYVQFYNTNGTSTRKMKALKKIVVAGRKIKLPQVPGAYGYNNLGWSVKKNADTAKFQGGQVITVKRNLKFYAVRKRIATSAVLFYNSNGKTNAAYKKLNKRVAKGSTFTLPEIPKVTGYQGVGWTTTRGAATPLYKVGDTVTITANTKFYAVREKVDTYTVSFYMYNGRSNADYRELQVEAESGSYITLPAVPSRTGYVGLGWSTVKNSSTSVLKTGSKYKVTKDVKLYAVQEAGVTVTLCKNDGSVYRKVSVGKGNYLTLPAVANGSGYTFLGWSRTQGKSTDPEFEAAGRIRVNGDVTLYAVVFNRSIEPNLTAADMAQVDLWKRKYKQVIFVGDSRTVRMQATLNREFGASSTVVWNSEFVAQSGMGLDWLKGDGYNQIMNIVNKNNNTQNPTAVIFNLGVNDLSNLPSYVTYMKSLASTLKKKNCKLFYMSVNPGNSKMMENTGHVVRSEAAVRQFNSTIRSQLASDYTFIDTYSWLLKNGYGTNASGSGVDNSVDDGLHYTTKTYKRIYYHCLEFLLLQDVPK</sequence>
<keyword evidence="4" id="KW-1185">Reference proteome</keyword>
<organism evidence="3 4">
    <name type="scientific">Blautia ammoniilytica</name>
    <dbReference type="NCBI Taxonomy" id="2981782"/>
    <lineage>
        <taxon>Bacteria</taxon>
        <taxon>Bacillati</taxon>
        <taxon>Bacillota</taxon>
        <taxon>Clostridia</taxon>
        <taxon>Lachnospirales</taxon>
        <taxon>Lachnospiraceae</taxon>
        <taxon>Blautia</taxon>
    </lineage>
</organism>
<keyword evidence="2" id="KW-0732">Signal</keyword>
<protein>
    <submittedName>
        <fullName evidence="3">InlB B-repeat-containing protein</fullName>
    </submittedName>
</protein>
<evidence type="ECO:0000256" key="2">
    <source>
        <dbReference type="SAM" id="SignalP"/>
    </source>
</evidence>
<name>A0ABT2TUF1_9FIRM</name>
<evidence type="ECO:0000313" key="4">
    <source>
        <dbReference type="Proteomes" id="UP001652409"/>
    </source>
</evidence>
<feature type="signal peptide" evidence="2">
    <location>
        <begin position="1"/>
        <end position="32"/>
    </location>
</feature>
<proteinExistence type="predicted"/>
<dbReference type="Pfam" id="PF09479">
    <property type="entry name" value="Flg_new"/>
    <property type="match status" value="4"/>
</dbReference>
<dbReference type="InterPro" id="IPR013378">
    <property type="entry name" value="InlB-like_B-rpt"/>
</dbReference>
<dbReference type="InterPro" id="IPR036514">
    <property type="entry name" value="SGNH_hydro_sf"/>
</dbReference>
<dbReference type="EMBL" id="JAOQJL010000017">
    <property type="protein sequence ID" value="MCU6765717.1"/>
    <property type="molecule type" value="Genomic_DNA"/>
</dbReference>